<feature type="non-terminal residue" evidence="2">
    <location>
        <position position="56"/>
    </location>
</feature>
<dbReference type="EMBL" id="JAMKFB020000020">
    <property type="protein sequence ID" value="KAL0165187.1"/>
    <property type="molecule type" value="Genomic_DNA"/>
</dbReference>
<dbReference type="Proteomes" id="UP001529510">
    <property type="component" value="Unassembled WGS sequence"/>
</dbReference>
<comment type="caution">
    <text evidence="2">The sequence shown here is derived from an EMBL/GenBank/DDBJ whole genome shotgun (WGS) entry which is preliminary data.</text>
</comment>
<evidence type="ECO:0000313" key="2">
    <source>
        <dbReference type="EMBL" id="KAL0165187.1"/>
    </source>
</evidence>
<name>A0ABD0NTW7_CIRMR</name>
<organism evidence="2 3">
    <name type="scientific">Cirrhinus mrigala</name>
    <name type="common">Mrigala</name>
    <dbReference type="NCBI Taxonomy" id="683832"/>
    <lineage>
        <taxon>Eukaryota</taxon>
        <taxon>Metazoa</taxon>
        <taxon>Chordata</taxon>
        <taxon>Craniata</taxon>
        <taxon>Vertebrata</taxon>
        <taxon>Euteleostomi</taxon>
        <taxon>Actinopterygii</taxon>
        <taxon>Neopterygii</taxon>
        <taxon>Teleostei</taxon>
        <taxon>Ostariophysi</taxon>
        <taxon>Cypriniformes</taxon>
        <taxon>Cyprinidae</taxon>
        <taxon>Labeoninae</taxon>
        <taxon>Labeonini</taxon>
        <taxon>Cirrhinus</taxon>
    </lineage>
</organism>
<evidence type="ECO:0000256" key="1">
    <source>
        <dbReference type="SAM" id="MobiDB-lite"/>
    </source>
</evidence>
<gene>
    <name evidence="2" type="ORF">M9458_040940</name>
</gene>
<sequence>MDLKLFNKWFELEEFEGLRKTNPAHQEEKPEDPQLLGEENNVTDAQETDEAREPVE</sequence>
<feature type="region of interest" description="Disordered" evidence="1">
    <location>
        <begin position="16"/>
        <end position="56"/>
    </location>
</feature>
<protein>
    <submittedName>
        <fullName evidence="2">Uncharacterized protein</fullName>
    </submittedName>
</protein>
<proteinExistence type="predicted"/>
<evidence type="ECO:0000313" key="3">
    <source>
        <dbReference type="Proteomes" id="UP001529510"/>
    </source>
</evidence>
<accession>A0ABD0NTW7</accession>
<keyword evidence="3" id="KW-1185">Reference proteome</keyword>
<dbReference type="AlphaFoldDB" id="A0ABD0NTW7"/>
<reference evidence="2 3" key="1">
    <citation type="submission" date="2024-05" db="EMBL/GenBank/DDBJ databases">
        <title>Genome sequencing and assembly of Indian major carp, Cirrhinus mrigala (Hamilton, 1822).</title>
        <authorList>
            <person name="Mohindra V."/>
            <person name="Chowdhury L.M."/>
            <person name="Lal K."/>
            <person name="Jena J.K."/>
        </authorList>
    </citation>
    <scope>NUCLEOTIDE SEQUENCE [LARGE SCALE GENOMIC DNA]</scope>
    <source>
        <strain evidence="2">CM1030</strain>
        <tissue evidence="2">Blood</tissue>
    </source>
</reference>